<evidence type="ECO:0000256" key="2">
    <source>
        <dbReference type="ARBA" id="ARBA00007002"/>
    </source>
</evidence>
<accession>A0A7S3M565</accession>
<dbReference type="EMBL" id="HBIC01025096">
    <property type="protein sequence ID" value="CAE0283552.1"/>
    <property type="molecule type" value="Transcribed_RNA"/>
</dbReference>
<evidence type="ECO:0000256" key="3">
    <source>
        <dbReference type="ARBA" id="ARBA00023242"/>
    </source>
</evidence>
<dbReference type="PANTHER" id="PTHR13021">
    <property type="entry name" value="PRE-MRNA-SPLICING FACTOR ISY1"/>
    <property type="match status" value="1"/>
</dbReference>
<evidence type="ECO:0000256" key="1">
    <source>
        <dbReference type="ARBA" id="ARBA00004123"/>
    </source>
</evidence>
<comment type="subcellular location">
    <subcellularLocation>
        <location evidence="1">Nucleus</location>
    </subcellularLocation>
</comment>
<gene>
    <name evidence="4" type="ORF">SELO1098_LOCUS12386</name>
</gene>
<dbReference type="InterPro" id="IPR037200">
    <property type="entry name" value="Isy1_sf"/>
</dbReference>
<name>A0A7S3M565_9STRA</name>
<protein>
    <recommendedName>
        <fullName evidence="5">Pre-mRNA-splicing factor ISY1</fullName>
    </recommendedName>
</protein>
<sequence>MARNEEKALTLFSKWTTFKKDFHSTDTGRRPFLASECESVTEAEKWRRELIRDITKKISNIHNASLGEHRIREMNDEINKMMRQKHHWEVRIRELGGDVQKGRQFYDIEGKELPGAPGYKYYGAAKELPGVRELFAEGEEEVHSRRNKRSRGDMYKNITPDYYGYRDDDDGILAIKEAKREKELLAKAEKEYAVLKADLLKRMRSNKDATFTPQELALLEDDGDDEETEVQRLISAQKASSNGGSVYFPPTASAAVDAELKSHVNLPSQTDINELLLAEKRKALLARLSNL</sequence>
<evidence type="ECO:0000313" key="4">
    <source>
        <dbReference type="EMBL" id="CAE0283552.1"/>
    </source>
</evidence>
<keyword evidence="3" id="KW-0539">Nucleus</keyword>
<dbReference type="InterPro" id="IPR029012">
    <property type="entry name" value="Helix_hairpin_bin_sf"/>
</dbReference>
<dbReference type="GO" id="GO:0000350">
    <property type="term" value="P:generation of catalytic spliceosome for second transesterification step"/>
    <property type="evidence" value="ECO:0007669"/>
    <property type="project" value="InterPro"/>
</dbReference>
<dbReference type="GO" id="GO:0005634">
    <property type="term" value="C:nucleus"/>
    <property type="evidence" value="ECO:0007669"/>
    <property type="project" value="UniProtKB-SubCell"/>
</dbReference>
<proteinExistence type="inferred from homology"/>
<reference evidence="4" key="1">
    <citation type="submission" date="2021-01" db="EMBL/GenBank/DDBJ databases">
        <authorList>
            <person name="Corre E."/>
            <person name="Pelletier E."/>
            <person name="Niang G."/>
            <person name="Scheremetjew M."/>
            <person name="Finn R."/>
            <person name="Kale V."/>
            <person name="Holt S."/>
            <person name="Cochrane G."/>
            <person name="Meng A."/>
            <person name="Brown T."/>
            <person name="Cohen L."/>
        </authorList>
    </citation>
    <scope>NUCLEOTIDE SEQUENCE</scope>
    <source>
        <strain evidence="4">CCAP 955/1</strain>
    </source>
</reference>
<dbReference type="Gene3D" id="1.10.287.660">
    <property type="entry name" value="Helix hairpin bin"/>
    <property type="match status" value="1"/>
</dbReference>
<dbReference type="AlphaFoldDB" id="A0A7S3M565"/>
<dbReference type="FunFam" id="1.10.287.660:FF:000001">
    <property type="entry name" value="pre-mRNA-splicing factor ISY1 homolog"/>
    <property type="match status" value="1"/>
</dbReference>
<dbReference type="Pfam" id="PF06246">
    <property type="entry name" value="Isy1"/>
    <property type="match status" value="1"/>
</dbReference>
<dbReference type="SUPFAM" id="SSF140102">
    <property type="entry name" value="ISY1 domain-like"/>
    <property type="match status" value="1"/>
</dbReference>
<dbReference type="InterPro" id="IPR009360">
    <property type="entry name" value="Isy1"/>
</dbReference>
<evidence type="ECO:0008006" key="5">
    <source>
        <dbReference type="Google" id="ProtNLM"/>
    </source>
</evidence>
<organism evidence="4">
    <name type="scientific">Spumella elongata</name>
    <dbReference type="NCBI Taxonomy" id="89044"/>
    <lineage>
        <taxon>Eukaryota</taxon>
        <taxon>Sar</taxon>
        <taxon>Stramenopiles</taxon>
        <taxon>Ochrophyta</taxon>
        <taxon>Chrysophyceae</taxon>
        <taxon>Chromulinales</taxon>
        <taxon>Chromulinaceae</taxon>
        <taxon>Spumella</taxon>
    </lineage>
</organism>
<comment type="similarity">
    <text evidence="2">Belongs to the ISY1 family.</text>
</comment>